<evidence type="ECO:0000259" key="10">
    <source>
        <dbReference type="PROSITE" id="PS50011"/>
    </source>
</evidence>
<evidence type="ECO:0000256" key="7">
    <source>
        <dbReference type="ARBA" id="ARBA00047899"/>
    </source>
</evidence>
<dbReference type="InterPro" id="IPR051131">
    <property type="entry name" value="NEK_Ser/Thr_kinase_NIMA"/>
</dbReference>
<dbReference type="EC" id="2.7.11.1" evidence="1"/>
<proteinExistence type="predicted"/>
<dbReference type="PANTHER" id="PTHR44899:SF3">
    <property type="entry name" value="SERINE_THREONINE-PROTEIN KINASE NEK1"/>
    <property type="match status" value="1"/>
</dbReference>
<keyword evidence="5 11" id="KW-0418">Kinase</keyword>
<feature type="non-terminal residue" evidence="11">
    <location>
        <position position="1"/>
    </location>
</feature>
<comment type="catalytic activity">
    <reaction evidence="7">
        <text>L-threonyl-[protein] + ATP = O-phospho-L-threonyl-[protein] + ADP + H(+)</text>
        <dbReference type="Rhea" id="RHEA:46608"/>
        <dbReference type="Rhea" id="RHEA-COMP:11060"/>
        <dbReference type="Rhea" id="RHEA-COMP:11605"/>
        <dbReference type="ChEBI" id="CHEBI:15378"/>
        <dbReference type="ChEBI" id="CHEBI:30013"/>
        <dbReference type="ChEBI" id="CHEBI:30616"/>
        <dbReference type="ChEBI" id="CHEBI:61977"/>
        <dbReference type="ChEBI" id="CHEBI:456216"/>
        <dbReference type="EC" id="2.7.11.1"/>
    </reaction>
</comment>
<evidence type="ECO:0000256" key="9">
    <source>
        <dbReference type="SAM" id="MobiDB-lite"/>
    </source>
</evidence>
<evidence type="ECO:0000256" key="8">
    <source>
        <dbReference type="ARBA" id="ARBA00048679"/>
    </source>
</evidence>
<gene>
    <name evidence="11" type="ORF">HaLaN_30717</name>
</gene>
<dbReference type="PROSITE" id="PS50011">
    <property type="entry name" value="PROTEIN_KINASE_DOM"/>
    <property type="match status" value="1"/>
</dbReference>
<dbReference type="EMBL" id="BLLF01005789">
    <property type="protein sequence ID" value="GFH31639.1"/>
    <property type="molecule type" value="Genomic_DNA"/>
</dbReference>
<dbReference type="InterPro" id="IPR011009">
    <property type="entry name" value="Kinase-like_dom_sf"/>
</dbReference>
<keyword evidence="2" id="KW-0723">Serine/threonine-protein kinase</keyword>
<dbReference type="Pfam" id="PF00069">
    <property type="entry name" value="Pkinase"/>
    <property type="match status" value="1"/>
</dbReference>
<evidence type="ECO:0000256" key="6">
    <source>
        <dbReference type="ARBA" id="ARBA00022840"/>
    </source>
</evidence>
<dbReference type="AlphaFoldDB" id="A0A6A0AFG1"/>
<dbReference type="GO" id="GO:0005524">
    <property type="term" value="F:ATP binding"/>
    <property type="evidence" value="ECO:0007669"/>
    <property type="project" value="UniProtKB-KW"/>
</dbReference>
<evidence type="ECO:0000256" key="1">
    <source>
        <dbReference type="ARBA" id="ARBA00012513"/>
    </source>
</evidence>
<dbReference type="Proteomes" id="UP000485058">
    <property type="component" value="Unassembled WGS sequence"/>
</dbReference>
<dbReference type="SUPFAM" id="SSF56112">
    <property type="entry name" value="Protein kinase-like (PK-like)"/>
    <property type="match status" value="1"/>
</dbReference>
<keyword evidence="4" id="KW-0547">Nucleotide-binding</keyword>
<evidence type="ECO:0000256" key="4">
    <source>
        <dbReference type="ARBA" id="ARBA00022741"/>
    </source>
</evidence>
<evidence type="ECO:0000256" key="2">
    <source>
        <dbReference type="ARBA" id="ARBA00022527"/>
    </source>
</evidence>
<dbReference type="GO" id="GO:0004674">
    <property type="term" value="F:protein serine/threonine kinase activity"/>
    <property type="evidence" value="ECO:0007669"/>
    <property type="project" value="UniProtKB-KW"/>
</dbReference>
<evidence type="ECO:0000256" key="3">
    <source>
        <dbReference type="ARBA" id="ARBA00022679"/>
    </source>
</evidence>
<reference evidence="11 12" key="1">
    <citation type="submission" date="2020-02" db="EMBL/GenBank/DDBJ databases">
        <title>Draft genome sequence of Haematococcus lacustris strain NIES-144.</title>
        <authorList>
            <person name="Morimoto D."/>
            <person name="Nakagawa S."/>
            <person name="Yoshida T."/>
            <person name="Sawayama S."/>
        </authorList>
    </citation>
    <scope>NUCLEOTIDE SEQUENCE [LARGE SCALE GENOMIC DNA]</scope>
    <source>
        <strain evidence="11 12">NIES-144</strain>
    </source>
</reference>
<keyword evidence="12" id="KW-1185">Reference proteome</keyword>
<sequence>VLSSTWQLAATAVGTPYYLSPEICQNRKYNQKSDIWSLGCVMYELSVGRHAFEAPNMRALIQKRCFCLCGLPMHMAYTWHTHGLHMVYTWYTHGHGRLPPTALPDPFDRAMYTYPRRRCHSLSHLKMTLLKGTSKGGAPAWGSEGLCRARNRLLCWACSADHQGAVHTHPCNPQQGIARPHRPHAHSKLGEAAVSERHSGGSPDESPHLQVLISHPPCKSAPAGPIHHLGPQP</sequence>
<feature type="domain" description="Protein kinase" evidence="10">
    <location>
        <begin position="1"/>
        <end position="130"/>
    </location>
</feature>
<comment type="catalytic activity">
    <reaction evidence="8">
        <text>L-seryl-[protein] + ATP = O-phospho-L-seryl-[protein] + ADP + H(+)</text>
        <dbReference type="Rhea" id="RHEA:17989"/>
        <dbReference type="Rhea" id="RHEA-COMP:9863"/>
        <dbReference type="Rhea" id="RHEA-COMP:11604"/>
        <dbReference type="ChEBI" id="CHEBI:15378"/>
        <dbReference type="ChEBI" id="CHEBI:29999"/>
        <dbReference type="ChEBI" id="CHEBI:30616"/>
        <dbReference type="ChEBI" id="CHEBI:83421"/>
        <dbReference type="ChEBI" id="CHEBI:456216"/>
        <dbReference type="EC" id="2.7.11.1"/>
    </reaction>
</comment>
<dbReference type="PANTHER" id="PTHR44899">
    <property type="entry name" value="CAMK FAMILY PROTEIN KINASE"/>
    <property type="match status" value="1"/>
</dbReference>
<comment type="caution">
    <text evidence="11">The sequence shown here is derived from an EMBL/GenBank/DDBJ whole genome shotgun (WGS) entry which is preliminary data.</text>
</comment>
<organism evidence="11 12">
    <name type="scientific">Haematococcus lacustris</name>
    <name type="common">Green alga</name>
    <name type="synonym">Haematococcus pluvialis</name>
    <dbReference type="NCBI Taxonomy" id="44745"/>
    <lineage>
        <taxon>Eukaryota</taxon>
        <taxon>Viridiplantae</taxon>
        <taxon>Chlorophyta</taxon>
        <taxon>core chlorophytes</taxon>
        <taxon>Chlorophyceae</taxon>
        <taxon>CS clade</taxon>
        <taxon>Chlamydomonadales</taxon>
        <taxon>Haematococcaceae</taxon>
        <taxon>Haematococcus</taxon>
    </lineage>
</organism>
<protein>
    <recommendedName>
        <fullName evidence="1">non-specific serine/threonine protein kinase</fullName>
        <ecNumber evidence="1">2.7.11.1</ecNumber>
    </recommendedName>
</protein>
<dbReference type="InterPro" id="IPR000719">
    <property type="entry name" value="Prot_kinase_dom"/>
</dbReference>
<name>A0A6A0AFG1_HAELA</name>
<evidence type="ECO:0000256" key="5">
    <source>
        <dbReference type="ARBA" id="ARBA00022777"/>
    </source>
</evidence>
<dbReference type="Gene3D" id="1.10.510.10">
    <property type="entry name" value="Transferase(Phosphotransferase) domain 1"/>
    <property type="match status" value="1"/>
</dbReference>
<keyword evidence="6" id="KW-0067">ATP-binding</keyword>
<evidence type="ECO:0000313" key="12">
    <source>
        <dbReference type="Proteomes" id="UP000485058"/>
    </source>
</evidence>
<accession>A0A6A0AFG1</accession>
<feature type="region of interest" description="Disordered" evidence="9">
    <location>
        <begin position="177"/>
        <end position="233"/>
    </location>
</feature>
<evidence type="ECO:0000313" key="11">
    <source>
        <dbReference type="EMBL" id="GFH31639.1"/>
    </source>
</evidence>
<keyword evidence="3" id="KW-0808">Transferase</keyword>